<protein>
    <submittedName>
        <fullName evidence="1">Uncharacterized protein</fullName>
    </submittedName>
</protein>
<organism evidence="1 2">
    <name type="scientific">Artomyces pyxidatus</name>
    <dbReference type="NCBI Taxonomy" id="48021"/>
    <lineage>
        <taxon>Eukaryota</taxon>
        <taxon>Fungi</taxon>
        <taxon>Dikarya</taxon>
        <taxon>Basidiomycota</taxon>
        <taxon>Agaricomycotina</taxon>
        <taxon>Agaricomycetes</taxon>
        <taxon>Russulales</taxon>
        <taxon>Auriscalpiaceae</taxon>
        <taxon>Artomyces</taxon>
    </lineage>
</organism>
<name>A0ACB8T2K5_9AGAM</name>
<dbReference type="Proteomes" id="UP000814140">
    <property type="component" value="Unassembled WGS sequence"/>
</dbReference>
<comment type="caution">
    <text evidence="1">The sequence shown here is derived from an EMBL/GenBank/DDBJ whole genome shotgun (WGS) entry which is preliminary data.</text>
</comment>
<proteinExistence type="predicted"/>
<evidence type="ECO:0000313" key="1">
    <source>
        <dbReference type="EMBL" id="KAI0062455.1"/>
    </source>
</evidence>
<keyword evidence="2" id="KW-1185">Reference proteome</keyword>
<accession>A0ACB8T2K5</accession>
<gene>
    <name evidence="1" type="ORF">BV25DRAFT_1825449</name>
</gene>
<reference evidence="1" key="1">
    <citation type="submission" date="2021-03" db="EMBL/GenBank/DDBJ databases">
        <authorList>
            <consortium name="DOE Joint Genome Institute"/>
            <person name="Ahrendt S."/>
            <person name="Looney B.P."/>
            <person name="Miyauchi S."/>
            <person name="Morin E."/>
            <person name="Drula E."/>
            <person name="Courty P.E."/>
            <person name="Chicoki N."/>
            <person name="Fauchery L."/>
            <person name="Kohler A."/>
            <person name="Kuo A."/>
            <person name="Labutti K."/>
            <person name="Pangilinan J."/>
            <person name="Lipzen A."/>
            <person name="Riley R."/>
            <person name="Andreopoulos W."/>
            <person name="He G."/>
            <person name="Johnson J."/>
            <person name="Barry K.W."/>
            <person name="Grigoriev I.V."/>
            <person name="Nagy L."/>
            <person name="Hibbett D."/>
            <person name="Henrissat B."/>
            <person name="Matheny P.B."/>
            <person name="Labbe J."/>
            <person name="Martin F."/>
        </authorList>
    </citation>
    <scope>NUCLEOTIDE SEQUENCE</scope>
    <source>
        <strain evidence="1">HHB10654</strain>
    </source>
</reference>
<reference evidence="1" key="2">
    <citation type="journal article" date="2022" name="New Phytol.">
        <title>Evolutionary transition to the ectomycorrhizal habit in the genomes of a hyperdiverse lineage of mushroom-forming fungi.</title>
        <authorList>
            <person name="Looney B."/>
            <person name="Miyauchi S."/>
            <person name="Morin E."/>
            <person name="Drula E."/>
            <person name="Courty P.E."/>
            <person name="Kohler A."/>
            <person name="Kuo A."/>
            <person name="LaButti K."/>
            <person name="Pangilinan J."/>
            <person name="Lipzen A."/>
            <person name="Riley R."/>
            <person name="Andreopoulos W."/>
            <person name="He G."/>
            <person name="Johnson J."/>
            <person name="Nolan M."/>
            <person name="Tritt A."/>
            <person name="Barry K.W."/>
            <person name="Grigoriev I.V."/>
            <person name="Nagy L.G."/>
            <person name="Hibbett D."/>
            <person name="Henrissat B."/>
            <person name="Matheny P.B."/>
            <person name="Labbe J."/>
            <person name="Martin F.M."/>
        </authorList>
    </citation>
    <scope>NUCLEOTIDE SEQUENCE</scope>
    <source>
        <strain evidence="1">HHB10654</strain>
    </source>
</reference>
<evidence type="ECO:0000313" key="2">
    <source>
        <dbReference type="Proteomes" id="UP000814140"/>
    </source>
</evidence>
<sequence>MSQGNRRMAPGRTGDLPEQQDVQVLPRFQYRGLKESALGMGADLKNGGYLN</sequence>
<dbReference type="EMBL" id="MU277207">
    <property type="protein sequence ID" value="KAI0062455.1"/>
    <property type="molecule type" value="Genomic_DNA"/>
</dbReference>